<dbReference type="InterPro" id="IPR004360">
    <property type="entry name" value="Glyas_Fos-R_dOase_dom"/>
</dbReference>
<comment type="caution">
    <text evidence="6">The sequence shown here is derived from an EMBL/GenBank/DDBJ whole genome shotgun (WGS) entry which is preliminary data.</text>
</comment>
<evidence type="ECO:0000256" key="2">
    <source>
        <dbReference type="ARBA" id="ARBA00030892"/>
    </source>
</evidence>
<feature type="domain" description="VOC" evidence="5">
    <location>
        <begin position="4"/>
        <end position="121"/>
    </location>
</feature>
<name>A0A9D1UF49_9FIRM</name>
<dbReference type="GO" id="GO:0019243">
    <property type="term" value="P:methylglyoxal catabolic process to D-lactate via S-lactoyl-glutathione"/>
    <property type="evidence" value="ECO:0007669"/>
    <property type="project" value="TreeGrafter"/>
</dbReference>
<evidence type="ECO:0000313" key="7">
    <source>
        <dbReference type="Proteomes" id="UP000824263"/>
    </source>
</evidence>
<evidence type="ECO:0000256" key="4">
    <source>
        <dbReference type="ARBA" id="ARBA00033298"/>
    </source>
</evidence>
<dbReference type="EMBL" id="DXGF01000147">
    <property type="protein sequence ID" value="HIW84346.1"/>
    <property type="molecule type" value="Genomic_DNA"/>
</dbReference>
<reference evidence="6" key="2">
    <citation type="submission" date="2021-04" db="EMBL/GenBank/DDBJ databases">
        <authorList>
            <person name="Gilroy R."/>
        </authorList>
    </citation>
    <scope>NUCLEOTIDE SEQUENCE</scope>
    <source>
        <strain evidence="6">ChiSxjej1B13-11762</strain>
    </source>
</reference>
<dbReference type="Proteomes" id="UP000824263">
    <property type="component" value="Unassembled WGS sequence"/>
</dbReference>
<dbReference type="SUPFAM" id="SSF54593">
    <property type="entry name" value="Glyoxalase/Bleomycin resistance protein/Dihydroxybiphenyl dioxygenase"/>
    <property type="match status" value="1"/>
</dbReference>
<proteinExistence type="predicted"/>
<dbReference type="AlphaFoldDB" id="A0A9D1UF49"/>
<dbReference type="PROSITE" id="PS51819">
    <property type="entry name" value="VOC"/>
    <property type="match status" value="1"/>
</dbReference>
<evidence type="ECO:0000256" key="1">
    <source>
        <dbReference type="ARBA" id="ARBA00030291"/>
    </source>
</evidence>
<dbReference type="InterPro" id="IPR037523">
    <property type="entry name" value="VOC_core"/>
</dbReference>
<dbReference type="InterPro" id="IPR029068">
    <property type="entry name" value="Glyas_Bleomycin-R_OHBP_Dase"/>
</dbReference>
<reference evidence="6" key="1">
    <citation type="journal article" date="2021" name="PeerJ">
        <title>Extensive microbial diversity within the chicken gut microbiome revealed by metagenomics and culture.</title>
        <authorList>
            <person name="Gilroy R."/>
            <person name="Ravi A."/>
            <person name="Getino M."/>
            <person name="Pursley I."/>
            <person name="Horton D.L."/>
            <person name="Alikhan N.F."/>
            <person name="Baker D."/>
            <person name="Gharbi K."/>
            <person name="Hall N."/>
            <person name="Watson M."/>
            <person name="Adriaenssens E.M."/>
            <person name="Foster-Nyarko E."/>
            <person name="Jarju S."/>
            <person name="Secka A."/>
            <person name="Antonio M."/>
            <person name="Oren A."/>
            <person name="Chaudhuri R.R."/>
            <person name="La Ragione R."/>
            <person name="Hildebrand F."/>
            <person name="Pallen M.J."/>
        </authorList>
    </citation>
    <scope>NUCLEOTIDE SEQUENCE</scope>
    <source>
        <strain evidence="6">ChiSxjej1B13-11762</strain>
    </source>
</reference>
<protein>
    <recommendedName>
        <fullName evidence="2">Aldoketomutase</fullName>
    </recommendedName>
    <alternativeName>
        <fullName evidence="1">Ketone-aldehyde mutase</fullName>
    </alternativeName>
    <alternativeName>
        <fullName evidence="3">Methylglyoxalase</fullName>
    </alternativeName>
    <alternativeName>
        <fullName evidence="4">S-D-lactoylglutathione methylglyoxal lyase</fullName>
    </alternativeName>
</protein>
<dbReference type="Pfam" id="PF00903">
    <property type="entry name" value="Glyoxalase"/>
    <property type="match status" value="1"/>
</dbReference>
<dbReference type="GO" id="GO:0005737">
    <property type="term" value="C:cytoplasm"/>
    <property type="evidence" value="ECO:0007669"/>
    <property type="project" value="TreeGrafter"/>
</dbReference>
<dbReference type="GO" id="GO:0004462">
    <property type="term" value="F:lactoylglutathione lyase activity"/>
    <property type="evidence" value="ECO:0007669"/>
    <property type="project" value="TreeGrafter"/>
</dbReference>
<dbReference type="PANTHER" id="PTHR46036">
    <property type="entry name" value="LACTOYLGLUTATHIONE LYASE"/>
    <property type="match status" value="1"/>
</dbReference>
<evidence type="ECO:0000313" key="6">
    <source>
        <dbReference type="EMBL" id="HIW84346.1"/>
    </source>
</evidence>
<accession>A0A9D1UF49</accession>
<sequence>MKFTFYHNNINVQDLDKAVEFYQKALGLIVTREKAAEDGSFKLVFMGDETTPHLLELTWLRDMDRPYDLGDNESHLAMKVDDMDAALALHREMDCVCFENLEMGVYFINDPDGYWIEICPAEA</sequence>
<organism evidence="6 7">
    <name type="scientific">Candidatus Dorea gallistercoris</name>
    <dbReference type="NCBI Taxonomy" id="2838542"/>
    <lineage>
        <taxon>Bacteria</taxon>
        <taxon>Bacillati</taxon>
        <taxon>Bacillota</taxon>
        <taxon>Clostridia</taxon>
        <taxon>Lachnospirales</taxon>
        <taxon>Lachnospiraceae</taxon>
        <taxon>Dorea</taxon>
    </lineage>
</organism>
<dbReference type="Gene3D" id="3.10.180.10">
    <property type="entry name" value="2,3-Dihydroxybiphenyl 1,2-Dioxygenase, domain 1"/>
    <property type="match status" value="1"/>
</dbReference>
<evidence type="ECO:0000259" key="5">
    <source>
        <dbReference type="PROSITE" id="PS51819"/>
    </source>
</evidence>
<evidence type="ECO:0000256" key="3">
    <source>
        <dbReference type="ARBA" id="ARBA00032460"/>
    </source>
</evidence>
<gene>
    <name evidence="6" type="ORF">H9873_08485</name>
</gene>
<dbReference type="PANTHER" id="PTHR46036:SF5">
    <property type="entry name" value="LACTOYLGLUTATHIONE LYASE"/>
    <property type="match status" value="1"/>
</dbReference>